<comment type="caution">
    <text evidence="2">The sequence shown here is derived from an EMBL/GenBank/DDBJ whole genome shotgun (WGS) entry which is preliminary data.</text>
</comment>
<feature type="compositionally biased region" description="Polar residues" evidence="1">
    <location>
        <begin position="155"/>
        <end position="165"/>
    </location>
</feature>
<reference evidence="2 3" key="1">
    <citation type="submission" date="2024-09" db="EMBL/GenBank/DDBJ databases">
        <title>Genome sequencing and assembly of Phytophthora oleae, isolate VK10A, causative agent of rot of olive drupes.</title>
        <authorList>
            <person name="Conti Taguali S."/>
            <person name="Riolo M."/>
            <person name="La Spada F."/>
            <person name="Cacciola S.O."/>
            <person name="Dionisio G."/>
        </authorList>
    </citation>
    <scope>NUCLEOTIDE SEQUENCE [LARGE SCALE GENOMIC DNA]</scope>
    <source>
        <strain evidence="2 3">VK10A</strain>
    </source>
</reference>
<dbReference type="Proteomes" id="UP001632037">
    <property type="component" value="Unassembled WGS sequence"/>
</dbReference>
<dbReference type="AlphaFoldDB" id="A0ABD3G4R6"/>
<evidence type="ECO:0000256" key="1">
    <source>
        <dbReference type="SAM" id="MobiDB-lite"/>
    </source>
</evidence>
<evidence type="ECO:0000313" key="2">
    <source>
        <dbReference type="EMBL" id="KAL3674147.1"/>
    </source>
</evidence>
<gene>
    <name evidence="2" type="ORF">V7S43_000108</name>
</gene>
<dbReference type="EMBL" id="JBIMZQ010000001">
    <property type="protein sequence ID" value="KAL3674147.1"/>
    <property type="molecule type" value="Genomic_DNA"/>
</dbReference>
<keyword evidence="3" id="KW-1185">Reference proteome</keyword>
<proteinExistence type="predicted"/>
<sequence length="165" mass="18947">MQRYAQPLEKLMSFAIKSAPVNLAQVWEDKGGNEISYDTIANSFDIAWDGTLERATLYMPPYHQHVMLAFLYPLRDYLNKVSICQISPDYSAAFEWVCVKRFQELFGENSRGCSHVVLPDFFTKQQKFGLCTEVRFAKHTRPMPKITEKGDLQPSLDTQTASPEK</sequence>
<organism evidence="2 3">
    <name type="scientific">Phytophthora oleae</name>
    <dbReference type="NCBI Taxonomy" id="2107226"/>
    <lineage>
        <taxon>Eukaryota</taxon>
        <taxon>Sar</taxon>
        <taxon>Stramenopiles</taxon>
        <taxon>Oomycota</taxon>
        <taxon>Peronosporomycetes</taxon>
        <taxon>Peronosporales</taxon>
        <taxon>Peronosporaceae</taxon>
        <taxon>Phytophthora</taxon>
    </lineage>
</organism>
<protein>
    <submittedName>
        <fullName evidence="2">Uncharacterized protein</fullName>
    </submittedName>
</protein>
<name>A0ABD3G4R6_9STRA</name>
<feature type="region of interest" description="Disordered" evidence="1">
    <location>
        <begin position="145"/>
        <end position="165"/>
    </location>
</feature>
<accession>A0ABD3G4R6</accession>
<evidence type="ECO:0000313" key="3">
    <source>
        <dbReference type="Proteomes" id="UP001632037"/>
    </source>
</evidence>